<accession>A0A7J7F2U3</accession>
<name>A0A7J7F2U3_DICBM</name>
<gene>
    <name evidence="1" type="ORF">HPG69_009395</name>
</gene>
<evidence type="ECO:0000313" key="1">
    <source>
        <dbReference type="EMBL" id="KAF5922355.1"/>
    </source>
</evidence>
<sequence length="127" mass="14440">MFAILDRTVTTKIKGTWVDLRESNKIWFKPPEHVPPGPEYTDAEAQSDDLEANEIMTHDVGVKHLHRCKDDAECRAGPRSGNQCPGPLLSLSGLFTAPHVHVSFQFKHHCLAVESTRNRRERLDKRD</sequence>
<protein>
    <submittedName>
        <fullName evidence="1">Uncharacterized protein</fullName>
    </submittedName>
</protein>
<proteinExistence type="predicted"/>
<evidence type="ECO:0000313" key="2">
    <source>
        <dbReference type="Proteomes" id="UP000551758"/>
    </source>
</evidence>
<keyword evidence="2" id="KW-1185">Reference proteome</keyword>
<organism evidence="1 2">
    <name type="scientific">Diceros bicornis minor</name>
    <name type="common">South-central black rhinoceros</name>
    <dbReference type="NCBI Taxonomy" id="77932"/>
    <lineage>
        <taxon>Eukaryota</taxon>
        <taxon>Metazoa</taxon>
        <taxon>Chordata</taxon>
        <taxon>Craniata</taxon>
        <taxon>Vertebrata</taxon>
        <taxon>Euteleostomi</taxon>
        <taxon>Mammalia</taxon>
        <taxon>Eutheria</taxon>
        <taxon>Laurasiatheria</taxon>
        <taxon>Perissodactyla</taxon>
        <taxon>Rhinocerotidae</taxon>
        <taxon>Diceros</taxon>
    </lineage>
</organism>
<dbReference type="Proteomes" id="UP000551758">
    <property type="component" value="Unassembled WGS sequence"/>
</dbReference>
<reference evidence="1 2" key="1">
    <citation type="journal article" date="2020" name="Mol. Biol. Evol.">
        <title>Interspecific Gene Flow and the Evolution of Specialization in Black and White Rhinoceros.</title>
        <authorList>
            <person name="Moodley Y."/>
            <person name="Westbury M.V."/>
            <person name="Russo I.M."/>
            <person name="Gopalakrishnan S."/>
            <person name="Rakotoarivelo A."/>
            <person name="Olsen R.A."/>
            <person name="Prost S."/>
            <person name="Tunstall T."/>
            <person name="Ryder O.A."/>
            <person name="Dalen L."/>
            <person name="Bruford M.W."/>
        </authorList>
    </citation>
    <scope>NUCLEOTIDE SEQUENCE [LARGE SCALE GENOMIC DNA]</scope>
    <source>
        <strain evidence="1">SBR-YM</strain>
        <tissue evidence="1">Skin</tissue>
    </source>
</reference>
<dbReference type="EMBL" id="JACDTQ010001475">
    <property type="protein sequence ID" value="KAF5922355.1"/>
    <property type="molecule type" value="Genomic_DNA"/>
</dbReference>
<dbReference type="AlphaFoldDB" id="A0A7J7F2U3"/>
<comment type="caution">
    <text evidence="1">The sequence shown here is derived from an EMBL/GenBank/DDBJ whole genome shotgun (WGS) entry which is preliminary data.</text>
</comment>